<evidence type="ECO:0000256" key="1">
    <source>
        <dbReference type="SAM" id="Phobius"/>
    </source>
</evidence>
<dbReference type="RefSeq" id="WP_088874823.1">
    <property type="nucleotide sequence ID" value="NZ_CP022112.1"/>
</dbReference>
<proteinExistence type="predicted"/>
<dbReference type="AlphaFoldDB" id="A0A248K079"/>
<keyword evidence="1" id="KW-1133">Transmembrane helix</keyword>
<keyword evidence="1" id="KW-0812">Transmembrane</keyword>
<dbReference type="EMBL" id="CP022112">
    <property type="protein sequence ID" value="ASG24393.1"/>
    <property type="molecule type" value="Genomic_DNA"/>
</dbReference>
<name>A0A248K079_9PROT</name>
<evidence type="ECO:0000313" key="3">
    <source>
        <dbReference type="Proteomes" id="UP000197153"/>
    </source>
</evidence>
<feature type="transmembrane region" description="Helical" evidence="1">
    <location>
        <begin position="34"/>
        <end position="53"/>
    </location>
</feature>
<keyword evidence="3" id="KW-1185">Reference proteome</keyword>
<sequence>MAAIVGTYAMAWGFGALGAVVGARLGMAPAESSALFGLLALLVMPVIALWALAAGRVGRVWAVLAVGTVVQIALAYLIRGLVPGSGA</sequence>
<dbReference type="Proteomes" id="UP000197153">
    <property type="component" value="Chromosome 3"/>
</dbReference>
<keyword evidence="1" id="KW-0472">Membrane</keyword>
<evidence type="ECO:0000313" key="2">
    <source>
        <dbReference type="EMBL" id="ASG24393.1"/>
    </source>
</evidence>
<gene>
    <name evidence="2" type="ORF">Y958_26280</name>
</gene>
<organism evidence="2 3">
    <name type="scientific">Nitrospirillum viridazoti CBAmc</name>
    <dbReference type="NCBI Taxonomy" id="1441467"/>
    <lineage>
        <taxon>Bacteria</taxon>
        <taxon>Pseudomonadati</taxon>
        <taxon>Pseudomonadota</taxon>
        <taxon>Alphaproteobacteria</taxon>
        <taxon>Rhodospirillales</taxon>
        <taxon>Azospirillaceae</taxon>
        <taxon>Nitrospirillum</taxon>
        <taxon>Nitrospirillum viridazoti</taxon>
    </lineage>
</organism>
<dbReference type="KEGG" id="nao:Y958_26280"/>
<feature type="transmembrane region" description="Helical" evidence="1">
    <location>
        <begin position="60"/>
        <end position="78"/>
    </location>
</feature>
<reference evidence="2 3" key="1">
    <citation type="submission" date="2017-06" db="EMBL/GenBank/DDBJ databases">
        <title>Complete genome sequence of Nitrospirillum amazonense strain CBAmC, an endophytic nitrogen-fixing and plant growth-promoting bacterium, isolated from sugarcane.</title>
        <authorList>
            <person name="Schwab S."/>
            <person name="dos Santos Teixeira K.R."/>
            <person name="Simoes Araujo J.L."/>
            <person name="Soares Vidal M."/>
            <person name="Borges de Freitas H.R."/>
            <person name="Rivello Crivelaro A.L."/>
            <person name="Bueno de Camargo Nunes A."/>
            <person name="dos Santos C.M."/>
            <person name="Palmeira da Silva Rosa D."/>
            <person name="da Silva Padilha D."/>
            <person name="da Silva E."/>
            <person name="Araujo Terra L."/>
            <person name="Soares Mendes V."/>
            <person name="Farinelli L."/>
            <person name="Magalhaes Cruz L."/>
            <person name="Baldani J.I."/>
        </authorList>
    </citation>
    <scope>NUCLEOTIDE SEQUENCE [LARGE SCALE GENOMIC DNA]</scope>
    <source>
        <strain evidence="2 3">CBAmC</strain>
    </source>
</reference>
<accession>A0A248K079</accession>
<protein>
    <submittedName>
        <fullName evidence="2">Iron uptake protein</fullName>
    </submittedName>
</protein>